<protein>
    <submittedName>
        <fullName evidence="3">5-carboxymethyl-2-hydroxymuconate isomerase</fullName>
    </submittedName>
</protein>
<dbReference type="AlphaFoldDB" id="A0A2S5KM12"/>
<reference evidence="3 4" key="1">
    <citation type="submission" date="2018-02" db="EMBL/GenBank/DDBJ databases">
        <title>novel marine gammaproteobacteria from coastal saline agro ecosystem.</title>
        <authorList>
            <person name="Krishnan R."/>
            <person name="Ramesh Kumar N."/>
        </authorList>
    </citation>
    <scope>NUCLEOTIDE SEQUENCE [LARGE SCALE GENOMIC DNA]</scope>
    <source>
        <strain evidence="3 4">228</strain>
    </source>
</reference>
<dbReference type="OrthoDB" id="5291756at2"/>
<organism evidence="3 4">
    <name type="scientific">Proteobacteria bacterium 228</name>
    <dbReference type="NCBI Taxonomy" id="2083153"/>
    <lineage>
        <taxon>Bacteria</taxon>
        <taxon>Pseudomonadati</taxon>
        <taxon>Pseudomonadota</taxon>
    </lineage>
</organism>
<dbReference type="EMBL" id="PRLP01000073">
    <property type="protein sequence ID" value="PPC75693.1"/>
    <property type="molecule type" value="Genomic_DNA"/>
</dbReference>
<keyword evidence="1" id="KW-0479">Metal-binding</keyword>
<dbReference type="Pfam" id="PF01557">
    <property type="entry name" value="FAA_hydrolase"/>
    <property type="match status" value="1"/>
</dbReference>
<evidence type="ECO:0000259" key="2">
    <source>
        <dbReference type="Pfam" id="PF01557"/>
    </source>
</evidence>
<gene>
    <name evidence="3" type="ORF">C4K68_19150</name>
</gene>
<sequence length="322" mass="35235">MSLYEFPPKTLPAVLTGPRIERRKVLVKGSPNWGTLIDDDQLLLDDGRTVALADVQHLPPCEPTKIICVHLSYSSRGIETRNKEKPTATPTYFTKPITALNNHGGELVKPADCQYLNYEGEYAVIIGKVCRNVTPDEAWDYILGFAPALDMGLQDFRDTDQGSMLRVKGADGMLPIGPGIVRGVNIFEQTLRTYRNGHLVQEASIGDEMVWGPHYMVADIARHITLAPGDIILTGTPCHSRPLDVGDTIEVEVTGLGRLRSHVVAGPAPRASALGVGHAPTDSDEVRRVALGHDPRVPEHFRQAYRDAQASTYARTGVTTDE</sequence>
<dbReference type="GO" id="GO:0046872">
    <property type="term" value="F:metal ion binding"/>
    <property type="evidence" value="ECO:0007669"/>
    <property type="project" value="UniProtKB-KW"/>
</dbReference>
<dbReference type="PANTHER" id="PTHR11820:SF7">
    <property type="entry name" value="ACYLPYRUVASE FAHD1, MITOCHONDRIAL"/>
    <property type="match status" value="1"/>
</dbReference>
<keyword evidence="3" id="KW-0413">Isomerase</keyword>
<accession>A0A2S5KM12</accession>
<dbReference type="Proteomes" id="UP000238196">
    <property type="component" value="Unassembled WGS sequence"/>
</dbReference>
<dbReference type="PANTHER" id="PTHR11820">
    <property type="entry name" value="ACYLPYRUVASE"/>
    <property type="match status" value="1"/>
</dbReference>
<name>A0A2S5KM12_9PROT</name>
<dbReference type="InterPro" id="IPR036663">
    <property type="entry name" value="Fumarylacetoacetase_C_sf"/>
</dbReference>
<comment type="caution">
    <text evidence="3">The sequence shown here is derived from an EMBL/GenBank/DDBJ whole genome shotgun (WGS) entry which is preliminary data.</text>
</comment>
<dbReference type="SUPFAM" id="SSF56529">
    <property type="entry name" value="FAH"/>
    <property type="match status" value="1"/>
</dbReference>
<evidence type="ECO:0000313" key="4">
    <source>
        <dbReference type="Proteomes" id="UP000238196"/>
    </source>
</evidence>
<dbReference type="InterPro" id="IPR011234">
    <property type="entry name" value="Fumarylacetoacetase-like_C"/>
</dbReference>
<dbReference type="GO" id="GO:0016853">
    <property type="term" value="F:isomerase activity"/>
    <property type="evidence" value="ECO:0007669"/>
    <property type="project" value="UniProtKB-KW"/>
</dbReference>
<dbReference type="GO" id="GO:0018773">
    <property type="term" value="F:acetylpyruvate hydrolase activity"/>
    <property type="evidence" value="ECO:0007669"/>
    <property type="project" value="TreeGrafter"/>
</dbReference>
<proteinExistence type="predicted"/>
<evidence type="ECO:0000256" key="1">
    <source>
        <dbReference type="ARBA" id="ARBA00022723"/>
    </source>
</evidence>
<dbReference type="Gene3D" id="3.90.850.10">
    <property type="entry name" value="Fumarylacetoacetase-like, C-terminal domain"/>
    <property type="match status" value="1"/>
</dbReference>
<evidence type="ECO:0000313" key="3">
    <source>
        <dbReference type="EMBL" id="PPC75693.1"/>
    </source>
</evidence>
<feature type="domain" description="Fumarylacetoacetase-like C-terminal" evidence="2">
    <location>
        <begin position="65"/>
        <end position="264"/>
    </location>
</feature>